<keyword evidence="2" id="KW-1185">Reference proteome</keyword>
<dbReference type="Proteomes" id="UP001374579">
    <property type="component" value="Unassembled WGS sequence"/>
</dbReference>
<name>A0AAN9G125_9CAEN</name>
<accession>A0AAN9G125</accession>
<sequence>MGKGNCVFNRQWLANAKYKAWLAEASDKSKHHARCFVCKKDFNISSMGEAALKSHMAGARHQMLIKGNENSAPKLTMEDFVQQSGRAFFGSKFICYSSDD</sequence>
<evidence type="ECO:0000313" key="1">
    <source>
        <dbReference type="EMBL" id="KAK7090140.1"/>
    </source>
</evidence>
<gene>
    <name evidence="1" type="ORF">V1264_009981</name>
</gene>
<proteinExistence type="predicted"/>
<dbReference type="EMBL" id="JBAMIC010000024">
    <property type="protein sequence ID" value="KAK7090140.1"/>
    <property type="molecule type" value="Genomic_DNA"/>
</dbReference>
<organism evidence="1 2">
    <name type="scientific">Littorina saxatilis</name>
    <dbReference type="NCBI Taxonomy" id="31220"/>
    <lineage>
        <taxon>Eukaryota</taxon>
        <taxon>Metazoa</taxon>
        <taxon>Spiralia</taxon>
        <taxon>Lophotrochozoa</taxon>
        <taxon>Mollusca</taxon>
        <taxon>Gastropoda</taxon>
        <taxon>Caenogastropoda</taxon>
        <taxon>Littorinimorpha</taxon>
        <taxon>Littorinoidea</taxon>
        <taxon>Littorinidae</taxon>
        <taxon>Littorina</taxon>
    </lineage>
</organism>
<comment type="caution">
    <text evidence="1">The sequence shown here is derived from an EMBL/GenBank/DDBJ whole genome shotgun (WGS) entry which is preliminary data.</text>
</comment>
<reference evidence="1 2" key="1">
    <citation type="submission" date="2024-02" db="EMBL/GenBank/DDBJ databases">
        <title>Chromosome-scale genome assembly of the rough periwinkle Littorina saxatilis.</title>
        <authorList>
            <person name="De Jode A."/>
            <person name="Faria R."/>
            <person name="Formenti G."/>
            <person name="Sims Y."/>
            <person name="Smith T.P."/>
            <person name="Tracey A."/>
            <person name="Wood J.M.D."/>
            <person name="Zagrodzka Z.B."/>
            <person name="Johannesson K."/>
            <person name="Butlin R.K."/>
            <person name="Leder E.H."/>
        </authorList>
    </citation>
    <scope>NUCLEOTIDE SEQUENCE [LARGE SCALE GENOMIC DNA]</scope>
    <source>
        <strain evidence="1">Snail1</strain>
        <tissue evidence="1">Muscle</tissue>
    </source>
</reference>
<protein>
    <submittedName>
        <fullName evidence="1">Uncharacterized protein</fullName>
    </submittedName>
</protein>
<dbReference type="AlphaFoldDB" id="A0AAN9G125"/>
<evidence type="ECO:0000313" key="2">
    <source>
        <dbReference type="Proteomes" id="UP001374579"/>
    </source>
</evidence>